<comment type="caution">
    <text evidence="2">The sequence shown here is derived from an EMBL/GenBank/DDBJ whole genome shotgun (WGS) entry which is preliminary data.</text>
</comment>
<dbReference type="RefSeq" id="WP_120259790.1">
    <property type="nucleotide sequence ID" value="NZ_RAPY01000002.1"/>
</dbReference>
<name>A0A420B7P6_SPHD1</name>
<gene>
    <name evidence="2" type="ORF">DFQ12_3030</name>
</gene>
<accession>A0A420B7P6</accession>
<dbReference type="AlphaFoldDB" id="A0A420B7P6"/>
<evidence type="ECO:0000313" key="2">
    <source>
        <dbReference type="EMBL" id="RKE52784.1"/>
    </source>
</evidence>
<dbReference type="Proteomes" id="UP000286246">
    <property type="component" value="Unassembled WGS sequence"/>
</dbReference>
<organism evidence="2 3">
    <name type="scientific">Sphingobacterium detergens</name>
    <dbReference type="NCBI Taxonomy" id="1145106"/>
    <lineage>
        <taxon>Bacteria</taxon>
        <taxon>Pseudomonadati</taxon>
        <taxon>Bacteroidota</taxon>
        <taxon>Sphingobacteriia</taxon>
        <taxon>Sphingobacteriales</taxon>
        <taxon>Sphingobacteriaceae</taxon>
        <taxon>Sphingobacterium</taxon>
    </lineage>
</organism>
<protein>
    <submittedName>
        <fullName evidence="2">Uncharacterized protein</fullName>
    </submittedName>
</protein>
<keyword evidence="3" id="KW-1185">Reference proteome</keyword>
<keyword evidence="1" id="KW-0812">Transmembrane</keyword>
<evidence type="ECO:0000256" key="1">
    <source>
        <dbReference type="SAM" id="Phobius"/>
    </source>
</evidence>
<proteinExistence type="predicted"/>
<feature type="transmembrane region" description="Helical" evidence="1">
    <location>
        <begin position="179"/>
        <end position="200"/>
    </location>
</feature>
<dbReference type="EMBL" id="RAPY01000002">
    <property type="protein sequence ID" value="RKE52784.1"/>
    <property type="molecule type" value="Genomic_DNA"/>
</dbReference>
<keyword evidence="1" id="KW-0472">Membrane</keyword>
<keyword evidence="1" id="KW-1133">Transmembrane helix</keyword>
<reference evidence="2 3" key="1">
    <citation type="submission" date="2018-09" db="EMBL/GenBank/DDBJ databases">
        <title>Genomic Encyclopedia of Type Strains, Phase III (KMG-III): the genomes of soil and plant-associated and newly described type strains.</title>
        <authorList>
            <person name="Whitman W."/>
        </authorList>
    </citation>
    <scope>NUCLEOTIDE SEQUENCE [LARGE SCALE GENOMIC DNA]</scope>
    <source>
        <strain evidence="2 3">CECT 7938</strain>
    </source>
</reference>
<sequence length="241" mass="28140">MKKWNENIRTDKKWIYTVLEYIGRPIPMYVIGILTTLAFDYLKDSAERPYSFIKTHTVDNITTVKLKVGNLGDQPLKFSEIISSPSILIENKLKFDIDTVYISSISRHELNNAVLIKENLDKNINIELKDEAFEKLDYLIIDIKHKGGSLSSDWNLKCRIIGHKNGINSYTNVFEKTDLLKTALLILGAVVFLILFRVIMFKLYRQQIHFRLWEIIFLIILVFVGGFYLYVFISITKFMVF</sequence>
<evidence type="ECO:0000313" key="3">
    <source>
        <dbReference type="Proteomes" id="UP000286246"/>
    </source>
</evidence>
<feature type="transmembrane region" description="Helical" evidence="1">
    <location>
        <begin position="212"/>
        <end position="233"/>
    </location>
</feature>
<feature type="transmembrane region" description="Helical" evidence="1">
    <location>
        <begin position="21"/>
        <end position="42"/>
    </location>
</feature>